<evidence type="ECO:0000313" key="3">
    <source>
        <dbReference type="Proteomes" id="UP000478636"/>
    </source>
</evidence>
<reference evidence="2 3" key="1">
    <citation type="submission" date="2019-12" db="EMBL/GenBank/DDBJ databases">
        <title>Complete genome sequence of Leuconostoc lactis strain AVN1 provides insights into metabolic potential.</title>
        <authorList>
            <person name="Besrour N."/>
            <person name="Najjari A."/>
            <person name="Fhoula I."/>
            <person name="Jaballah S."/>
            <person name="Klibi N."/>
            <person name="Ouzari H.I."/>
        </authorList>
    </citation>
    <scope>NUCLEOTIDE SEQUENCE [LARGE SCALE GENOMIC DNA]</scope>
    <source>
        <strain evidence="2 3">AVN1</strain>
    </source>
</reference>
<organism evidence="2 3">
    <name type="scientific">Leuconostoc lactis</name>
    <dbReference type="NCBI Taxonomy" id="1246"/>
    <lineage>
        <taxon>Bacteria</taxon>
        <taxon>Bacillati</taxon>
        <taxon>Bacillota</taxon>
        <taxon>Bacilli</taxon>
        <taxon>Lactobacillales</taxon>
        <taxon>Lactobacillaceae</taxon>
        <taxon>Leuconostoc</taxon>
    </lineage>
</organism>
<evidence type="ECO:0000256" key="1">
    <source>
        <dbReference type="ARBA" id="ARBA00022737"/>
    </source>
</evidence>
<sequence length="229" mass="25647">MTNESPVWVYYEDIATQATLMPPTRLDGGVGEPYSVTIPEITNYTYVDASGDLNSIFGNLPQSLHLYFRPSNWRDAHRITMYIAVQADMLAYEAPDDQAAVSANIPVGSFWATPLRVITANGQFWYQIGDHAWLRYEAHLMVLSDTAPNAENIHYIQAHAVANDQPNAIVNFLPNQATEVFAEPYGLPIGSVADGDFVAIINEQHHDNGIIWYELAHHGWINSLYINKL</sequence>
<dbReference type="RefSeq" id="WP_029509084.1">
    <property type="nucleotide sequence ID" value="NZ_CP016598.1"/>
</dbReference>
<gene>
    <name evidence="2" type="ORF">GQS40_03760</name>
</gene>
<dbReference type="AlphaFoldDB" id="A0A6L7AC28"/>
<accession>A0A6L7AC28</accession>
<evidence type="ECO:0000313" key="2">
    <source>
        <dbReference type="EMBL" id="MWN20789.1"/>
    </source>
</evidence>
<dbReference type="Gene3D" id="3.10.20.320">
    <property type="entry name" value="Putative peptidoglycan bound protein (lpxtg motif)"/>
    <property type="match status" value="1"/>
</dbReference>
<dbReference type="KEGG" id="llf:BCR17_01670"/>
<keyword evidence="1" id="KW-0677">Repeat</keyword>
<dbReference type="Proteomes" id="UP000478636">
    <property type="component" value="Unassembled WGS sequence"/>
</dbReference>
<dbReference type="Pfam" id="PF06458">
    <property type="entry name" value="MucBP"/>
    <property type="match status" value="1"/>
</dbReference>
<comment type="caution">
    <text evidence="2">The sequence shown here is derived from an EMBL/GenBank/DDBJ whole genome shotgun (WGS) entry which is preliminary data.</text>
</comment>
<dbReference type="EMBL" id="WSZI01000013">
    <property type="protein sequence ID" value="MWN20789.1"/>
    <property type="molecule type" value="Genomic_DNA"/>
</dbReference>
<name>A0A6L7AC28_LEULA</name>
<protein>
    <submittedName>
        <fullName evidence="2">Uncharacterized protein</fullName>
    </submittedName>
</protein>
<proteinExistence type="predicted"/>
<dbReference type="InterPro" id="IPR009459">
    <property type="entry name" value="MucBP_dom"/>
</dbReference>